<protein>
    <recommendedName>
        <fullName evidence="3">Lipoprotein</fullName>
    </recommendedName>
</protein>
<name>A0A1G8FA72_9FLAO</name>
<dbReference type="EMBL" id="FNDQ01000015">
    <property type="protein sequence ID" value="SDH78869.1"/>
    <property type="molecule type" value="Genomic_DNA"/>
</dbReference>
<evidence type="ECO:0008006" key="3">
    <source>
        <dbReference type="Google" id="ProtNLM"/>
    </source>
</evidence>
<evidence type="ECO:0000313" key="1">
    <source>
        <dbReference type="EMBL" id="SDH78869.1"/>
    </source>
</evidence>
<sequence length="176" mass="19473">MKKIVVTLIACFALFACKQGETEETAGVSEVKSEVTATQSEAIHKLTSELMVPLEIVEEGSTIATERYGLDFSGNCYACDIANILIDGEMITLMNACDLENQISFKVTGIEEKDNTITVKTPVNEFIFEQIDEVPVYKVTVTGQSLDKEFFRIGAFYTTHSKLKTFSIHDCGEFDG</sequence>
<accession>A0A1G8FA72</accession>
<dbReference type="AlphaFoldDB" id="A0A1G8FA72"/>
<organism evidence="1 2">
    <name type="scientific">Myroides phaeus</name>
    <dbReference type="NCBI Taxonomy" id="702745"/>
    <lineage>
        <taxon>Bacteria</taxon>
        <taxon>Pseudomonadati</taxon>
        <taxon>Bacteroidota</taxon>
        <taxon>Flavobacteriia</taxon>
        <taxon>Flavobacteriales</taxon>
        <taxon>Flavobacteriaceae</taxon>
        <taxon>Myroides</taxon>
    </lineage>
</organism>
<evidence type="ECO:0000313" key="2">
    <source>
        <dbReference type="Proteomes" id="UP000243588"/>
    </source>
</evidence>
<proteinExistence type="predicted"/>
<dbReference type="PROSITE" id="PS51257">
    <property type="entry name" value="PROKAR_LIPOPROTEIN"/>
    <property type="match status" value="1"/>
</dbReference>
<gene>
    <name evidence="1" type="ORF">SAMN05421818_11538</name>
</gene>
<dbReference type="RefSeq" id="WP_245722968.1">
    <property type="nucleotide sequence ID" value="NZ_FNDQ01000015.1"/>
</dbReference>
<dbReference type="Proteomes" id="UP000243588">
    <property type="component" value="Unassembled WGS sequence"/>
</dbReference>
<keyword evidence="2" id="KW-1185">Reference proteome</keyword>
<reference evidence="2" key="1">
    <citation type="submission" date="2016-10" db="EMBL/GenBank/DDBJ databases">
        <authorList>
            <person name="Varghese N."/>
            <person name="Submissions S."/>
        </authorList>
    </citation>
    <scope>NUCLEOTIDE SEQUENCE [LARGE SCALE GENOMIC DNA]</scope>
    <source>
        <strain evidence="2">DSM 23313</strain>
    </source>
</reference>